<evidence type="ECO:0000256" key="1">
    <source>
        <dbReference type="ARBA" id="ARBA00022527"/>
    </source>
</evidence>
<evidence type="ECO:0000259" key="2">
    <source>
        <dbReference type="Pfam" id="PF13581"/>
    </source>
</evidence>
<dbReference type="PANTHER" id="PTHR35526">
    <property type="entry name" value="ANTI-SIGMA-F FACTOR RSBW-RELATED"/>
    <property type="match status" value="1"/>
</dbReference>
<dbReference type="GO" id="GO:0004674">
    <property type="term" value="F:protein serine/threonine kinase activity"/>
    <property type="evidence" value="ECO:0007669"/>
    <property type="project" value="UniProtKB-KW"/>
</dbReference>
<organism evidence="3 4">
    <name type="scientific">Murinocardiopsis flavida</name>
    <dbReference type="NCBI Taxonomy" id="645275"/>
    <lineage>
        <taxon>Bacteria</taxon>
        <taxon>Bacillati</taxon>
        <taxon>Actinomycetota</taxon>
        <taxon>Actinomycetes</taxon>
        <taxon>Streptosporangiales</taxon>
        <taxon>Nocardiopsidaceae</taxon>
        <taxon>Murinocardiopsis</taxon>
    </lineage>
</organism>
<accession>A0A2P8D252</accession>
<sequence length="165" mass="18547">MREWASETVFSAEAQRCWWIPALHNGPRGWQAHGGASHDTATWTLEPELVAVKIGRELSMAVLREWNMVRFAGDVELVVSELITNALRHGLARGDAHNVTQLSIMRRGGQLVCAVRDGSDEFPTEREPDFLMETGRGLNLVRSFSRRWGALAVPPHGKFVWALFE</sequence>
<evidence type="ECO:0000313" key="3">
    <source>
        <dbReference type="EMBL" id="PSK91279.1"/>
    </source>
</evidence>
<keyword evidence="4" id="KW-1185">Reference proteome</keyword>
<keyword evidence="3" id="KW-0808">Transferase</keyword>
<protein>
    <submittedName>
        <fullName evidence="3">Histidine kinase-like protein</fullName>
    </submittedName>
</protein>
<keyword evidence="3" id="KW-0418">Kinase</keyword>
<dbReference type="Pfam" id="PF13581">
    <property type="entry name" value="HATPase_c_2"/>
    <property type="match status" value="1"/>
</dbReference>
<comment type="caution">
    <text evidence="3">The sequence shown here is derived from an EMBL/GenBank/DDBJ whole genome shotgun (WGS) entry which is preliminary data.</text>
</comment>
<dbReference type="Proteomes" id="UP000240542">
    <property type="component" value="Unassembled WGS sequence"/>
</dbReference>
<feature type="domain" description="Histidine kinase/HSP90-like ATPase" evidence="2">
    <location>
        <begin position="72"/>
        <end position="146"/>
    </location>
</feature>
<evidence type="ECO:0000313" key="4">
    <source>
        <dbReference type="Proteomes" id="UP000240542"/>
    </source>
</evidence>
<gene>
    <name evidence="3" type="ORF">CLV63_1205</name>
</gene>
<dbReference type="InterPro" id="IPR036890">
    <property type="entry name" value="HATPase_C_sf"/>
</dbReference>
<name>A0A2P8D252_9ACTN</name>
<reference evidence="3 4" key="1">
    <citation type="submission" date="2018-03" db="EMBL/GenBank/DDBJ databases">
        <title>Genomic Encyclopedia of Archaeal and Bacterial Type Strains, Phase II (KMG-II): from individual species to whole genera.</title>
        <authorList>
            <person name="Goeker M."/>
        </authorList>
    </citation>
    <scope>NUCLEOTIDE SEQUENCE [LARGE SCALE GENOMIC DNA]</scope>
    <source>
        <strain evidence="3 4">DSM 45312</strain>
    </source>
</reference>
<dbReference type="InterPro" id="IPR050267">
    <property type="entry name" value="Anti-sigma-factor_SerPK"/>
</dbReference>
<dbReference type="Gene3D" id="3.30.565.10">
    <property type="entry name" value="Histidine kinase-like ATPase, C-terminal domain"/>
    <property type="match status" value="1"/>
</dbReference>
<proteinExistence type="predicted"/>
<dbReference type="RefSeq" id="WP_245929026.1">
    <property type="nucleotide sequence ID" value="NZ_PYGA01000020.1"/>
</dbReference>
<dbReference type="PANTHER" id="PTHR35526:SF3">
    <property type="entry name" value="ANTI-SIGMA-F FACTOR RSBW"/>
    <property type="match status" value="1"/>
</dbReference>
<dbReference type="AlphaFoldDB" id="A0A2P8D252"/>
<keyword evidence="1" id="KW-0723">Serine/threonine-protein kinase</keyword>
<dbReference type="SUPFAM" id="SSF55874">
    <property type="entry name" value="ATPase domain of HSP90 chaperone/DNA topoisomerase II/histidine kinase"/>
    <property type="match status" value="1"/>
</dbReference>
<dbReference type="CDD" id="cd16936">
    <property type="entry name" value="HATPase_RsbW-like"/>
    <property type="match status" value="1"/>
</dbReference>
<dbReference type="EMBL" id="PYGA01000020">
    <property type="protein sequence ID" value="PSK91279.1"/>
    <property type="molecule type" value="Genomic_DNA"/>
</dbReference>
<dbReference type="InterPro" id="IPR003594">
    <property type="entry name" value="HATPase_dom"/>
</dbReference>